<feature type="transmembrane region" description="Helical" evidence="1">
    <location>
        <begin position="352"/>
        <end position="374"/>
    </location>
</feature>
<feature type="domain" description="Vacuolar sorting protein Vps3844 C-terminal" evidence="3">
    <location>
        <begin position="279"/>
        <end position="387"/>
    </location>
</feature>
<keyword evidence="1" id="KW-0472">Membrane</keyword>
<proteinExistence type="predicted"/>
<dbReference type="Proteomes" id="UP001310890">
    <property type="component" value="Unassembled WGS sequence"/>
</dbReference>
<evidence type="ECO:0008006" key="7">
    <source>
        <dbReference type="Google" id="ProtNLM"/>
    </source>
</evidence>
<dbReference type="GO" id="GO:0005783">
    <property type="term" value="C:endoplasmic reticulum"/>
    <property type="evidence" value="ECO:0007669"/>
    <property type="project" value="TreeGrafter"/>
</dbReference>
<evidence type="ECO:0000313" key="6">
    <source>
        <dbReference type="Proteomes" id="UP001310890"/>
    </source>
</evidence>
<evidence type="ECO:0000313" key="5">
    <source>
        <dbReference type="EMBL" id="KAK5113064.1"/>
    </source>
</evidence>
<feature type="chain" id="PRO_5043030335" description="DUF3844 domain-containing protein" evidence="2">
    <location>
        <begin position="22"/>
        <end position="396"/>
    </location>
</feature>
<dbReference type="AlphaFoldDB" id="A0AAN7TH95"/>
<evidence type="ECO:0000256" key="1">
    <source>
        <dbReference type="SAM" id="Phobius"/>
    </source>
</evidence>
<keyword evidence="1" id="KW-0812">Transmembrane</keyword>
<dbReference type="Pfam" id="PF12955">
    <property type="entry name" value="Vps3844_C"/>
    <property type="match status" value="1"/>
</dbReference>
<feature type="signal peptide" evidence="2">
    <location>
        <begin position="1"/>
        <end position="21"/>
    </location>
</feature>
<gene>
    <name evidence="5" type="ORF">LTR62_003643</name>
</gene>
<evidence type="ECO:0000256" key="2">
    <source>
        <dbReference type="SAM" id="SignalP"/>
    </source>
</evidence>
<dbReference type="PANTHER" id="PTHR36853:SF1">
    <property type="entry name" value="DUF3844 DOMAIN-CONTAINING PROTEIN"/>
    <property type="match status" value="1"/>
</dbReference>
<dbReference type="Pfam" id="PF21656">
    <property type="entry name" value="DUF6859"/>
    <property type="match status" value="1"/>
</dbReference>
<keyword evidence="2" id="KW-0732">Signal</keyword>
<organism evidence="5 6">
    <name type="scientific">Meristemomyces frigidus</name>
    <dbReference type="NCBI Taxonomy" id="1508187"/>
    <lineage>
        <taxon>Eukaryota</taxon>
        <taxon>Fungi</taxon>
        <taxon>Dikarya</taxon>
        <taxon>Ascomycota</taxon>
        <taxon>Pezizomycotina</taxon>
        <taxon>Dothideomycetes</taxon>
        <taxon>Dothideomycetidae</taxon>
        <taxon>Mycosphaerellales</taxon>
        <taxon>Teratosphaeriaceae</taxon>
        <taxon>Meristemomyces</taxon>
    </lineage>
</organism>
<dbReference type="InterPro" id="IPR053065">
    <property type="entry name" value="Archenteron_Induction-Rel"/>
</dbReference>
<dbReference type="EMBL" id="JAVRRL010000026">
    <property type="protein sequence ID" value="KAK5113064.1"/>
    <property type="molecule type" value="Genomic_DNA"/>
</dbReference>
<evidence type="ECO:0000259" key="3">
    <source>
        <dbReference type="Pfam" id="PF12955"/>
    </source>
</evidence>
<keyword evidence="1" id="KW-1133">Transmembrane helix</keyword>
<reference evidence="5" key="1">
    <citation type="submission" date="2023-08" db="EMBL/GenBank/DDBJ databases">
        <title>Black Yeasts Isolated from many extreme environments.</title>
        <authorList>
            <person name="Coleine C."/>
            <person name="Stajich J.E."/>
            <person name="Selbmann L."/>
        </authorList>
    </citation>
    <scope>NUCLEOTIDE SEQUENCE</scope>
    <source>
        <strain evidence="5">CCFEE 5401</strain>
    </source>
</reference>
<protein>
    <recommendedName>
        <fullName evidence="7">DUF3844 domain-containing protein</fullName>
    </recommendedName>
</protein>
<sequence>MRVTSSILISALCCTVRLASAGQVYVYDASHSHTTDTPPTSHILSPAAARLVLAQRAGVEDYHSADLNGEGVLNAINDFGRRTPLSGEKKALEGRHQAFILVEGVKAEELDIPSTSHTFTISPEPDVRASRGLWVDLVRQLAPALYSHADDDTLYEQIAGEAVGKESLFVSVTSVQDAQRYISHFLAPESIYEATFYFAPAETKENSAMTMQQWGTYEMPGSLSPLHKRDTQRRPQEAPLEEEAPINHYLPVEATSANLNTLAKSNSSARTISGILPACFPTLQTCQSTTANCTGHGICALAYTDKSAADTSKSKHCYSCQCKPSKQTDNGRTKTTYWGGPACQKKDVSVEFWIFALFSVFLVGLISFAIGQVWDMGAEELPSVIGAGVSGPVKRS</sequence>
<dbReference type="InterPro" id="IPR049205">
    <property type="entry name" value="Vps3844_N"/>
</dbReference>
<evidence type="ECO:0000259" key="4">
    <source>
        <dbReference type="Pfam" id="PF21656"/>
    </source>
</evidence>
<name>A0AAN7TH95_9PEZI</name>
<feature type="domain" description="Vacuolar sorting protein Vps3844 N-terminal" evidence="4">
    <location>
        <begin position="44"/>
        <end position="140"/>
    </location>
</feature>
<comment type="caution">
    <text evidence="5">The sequence shown here is derived from an EMBL/GenBank/DDBJ whole genome shotgun (WGS) entry which is preliminary data.</text>
</comment>
<dbReference type="PANTHER" id="PTHR36853">
    <property type="entry name" value="EXPRESSED PROTEIN"/>
    <property type="match status" value="1"/>
</dbReference>
<dbReference type="InterPro" id="IPR024382">
    <property type="entry name" value="Vps3844_C"/>
</dbReference>
<accession>A0AAN7TH95</accession>